<feature type="compositionally biased region" description="Acidic residues" evidence="1">
    <location>
        <begin position="1218"/>
        <end position="1237"/>
    </location>
</feature>
<feature type="region of interest" description="Disordered" evidence="1">
    <location>
        <begin position="1215"/>
        <end position="1274"/>
    </location>
</feature>
<feature type="region of interest" description="Disordered" evidence="1">
    <location>
        <begin position="1168"/>
        <end position="1197"/>
    </location>
</feature>
<feature type="region of interest" description="Disordered" evidence="1">
    <location>
        <begin position="764"/>
        <end position="800"/>
    </location>
</feature>
<evidence type="ECO:0000256" key="1">
    <source>
        <dbReference type="SAM" id="MobiDB-lite"/>
    </source>
</evidence>
<reference evidence="4" key="1">
    <citation type="submission" date="2021-03" db="EMBL/GenBank/DDBJ databases">
        <title>Chromosome level genome of the anhydrobiotic midge Polypedilum vanderplanki.</title>
        <authorList>
            <person name="Yoshida Y."/>
            <person name="Kikawada T."/>
            <person name="Gusev O."/>
        </authorList>
    </citation>
    <scope>NUCLEOTIDE SEQUENCE</scope>
    <source>
        <strain evidence="4">NIAS01</strain>
        <tissue evidence="4">Whole body or cell culture</tissue>
    </source>
</reference>
<accession>A0A9J6CJN5</accession>
<comment type="caution">
    <text evidence="4">The sequence shown here is derived from an EMBL/GenBank/DDBJ whole genome shotgun (WGS) entry which is preliminary data.</text>
</comment>
<keyword evidence="3" id="KW-0732">Signal</keyword>
<evidence type="ECO:0000256" key="2">
    <source>
        <dbReference type="SAM" id="Phobius"/>
    </source>
</evidence>
<evidence type="ECO:0000256" key="3">
    <source>
        <dbReference type="SAM" id="SignalP"/>
    </source>
</evidence>
<proteinExistence type="predicted"/>
<dbReference type="OrthoDB" id="7992038at2759"/>
<feature type="signal peptide" evidence="3">
    <location>
        <begin position="1"/>
        <end position="19"/>
    </location>
</feature>
<feature type="compositionally biased region" description="Basic and acidic residues" evidence="1">
    <location>
        <begin position="778"/>
        <end position="796"/>
    </location>
</feature>
<evidence type="ECO:0000313" key="4">
    <source>
        <dbReference type="EMBL" id="KAG5681931.1"/>
    </source>
</evidence>
<dbReference type="EMBL" id="JADBJN010000001">
    <property type="protein sequence ID" value="KAG5681931.1"/>
    <property type="molecule type" value="Genomic_DNA"/>
</dbReference>
<keyword evidence="2" id="KW-0472">Membrane</keyword>
<name>A0A9J6CJN5_POLVA</name>
<dbReference type="InterPro" id="IPR018247">
    <property type="entry name" value="EF_Hand_1_Ca_BS"/>
</dbReference>
<evidence type="ECO:0000313" key="5">
    <source>
        <dbReference type="Proteomes" id="UP001107558"/>
    </source>
</evidence>
<dbReference type="PROSITE" id="PS00018">
    <property type="entry name" value="EF_HAND_1"/>
    <property type="match status" value="1"/>
</dbReference>
<feature type="region of interest" description="Disordered" evidence="1">
    <location>
        <begin position="622"/>
        <end position="643"/>
    </location>
</feature>
<feature type="compositionally biased region" description="Basic and acidic residues" evidence="1">
    <location>
        <begin position="1184"/>
        <end position="1194"/>
    </location>
</feature>
<feature type="transmembrane region" description="Helical" evidence="2">
    <location>
        <begin position="35"/>
        <end position="55"/>
    </location>
</feature>
<organism evidence="4 5">
    <name type="scientific">Polypedilum vanderplanki</name>
    <name type="common">Sleeping chironomid midge</name>
    <dbReference type="NCBI Taxonomy" id="319348"/>
    <lineage>
        <taxon>Eukaryota</taxon>
        <taxon>Metazoa</taxon>
        <taxon>Ecdysozoa</taxon>
        <taxon>Arthropoda</taxon>
        <taxon>Hexapoda</taxon>
        <taxon>Insecta</taxon>
        <taxon>Pterygota</taxon>
        <taxon>Neoptera</taxon>
        <taxon>Endopterygota</taxon>
        <taxon>Diptera</taxon>
        <taxon>Nematocera</taxon>
        <taxon>Chironomoidea</taxon>
        <taxon>Chironomidae</taxon>
        <taxon>Chironominae</taxon>
        <taxon>Polypedilum</taxon>
        <taxon>Polypedilum</taxon>
    </lineage>
</organism>
<feature type="compositionally biased region" description="Polar residues" evidence="1">
    <location>
        <begin position="1014"/>
        <end position="1043"/>
    </location>
</feature>
<feature type="region of interest" description="Disordered" evidence="1">
    <location>
        <begin position="1014"/>
        <end position="1072"/>
    </location>
</feature>
<sequence>MILQTLCILCTICISYSHGFQIPFSFSSTLGDNVVLFLLAAFGTASLIGACALCFRRKKTFEKLENEAGSPENVKKNEYPIFRALSTDVNESSSSSAAIVPCERNNLSRDNLLNSSDNLASDDNNSVRRIDGVDSSEIVLLEKPATSSQRERLQQQQNSRDTIIYETEKRHQSPSSKTPLLYAKNVQSYQEQQPISEQIQQKSVANVFLSHETTLNFYHAEGDDINVGINNETMTKVEIIDELAIKNLSVDNETKGHTSTTSASNTNPFFTSTVEDCTVKEIAKDDLSEIESSINDNSEKYQILEEETDGEDIKNTEIESNEENLPLTLHRQNSKGSNCSTNDKSIEEALRVLDIAIGFDDEEEEDEIALDTNKTHTINLNEIKEEATFLVDSIVNDCEKILEERAPISEIIDDCFEDFLSIKVDNMSTPCDRSKSQTVSCISNVDVAKVLFPGGVDLSDELNNDTFPVSPNNETFDITQPQQSLQQPTINDKTFDANSNTTELPAIKIEKEGDEMNSEDLTTVTPVNTPIELSYSSETWNKISYSTGAISKQSNMETQNKTFDSNESDNTITFNHDGWYLHPQSKSETFEIFEEEDGNMEDMTSTYDQLRRQLTEMLPHAQGMSTHNDFLDDDLNKESNSPNGNNYGIKYGELDEASNAGSFDILNLNSEPLAEININYNTNNFKRPLSPILEESECDETCRTFILNNDTKLLDSTSTGVMESASADAIIGQMPKTLMASNDTLFNFEDTLSDPADLLMSPRIHTAGSSTSSTLSRQESHDRISNERTPTNEDLPKIPSNDFISSSKSQEFDAIDILKNNIRQHPLSLDLNTQEPSEVNTKYEFAKIALEEGSWPIELPEAQQIINDLSSPDQNRGDSLSFEQDVTYTIDDQKTCVSFVLKNDEERISEISEPNFVTESFADDDDRANSSLLIDDAISLETDDNFNYEINDENGNQSVETKEKDMCVKETEATQYENDSMNPIYEKTSNYDIDSLEAETKILNDELEADSIPTSHRSKSVYSNDSINENETNSVQNSESSATDCVIVNHQNDSSDDSENSDRKKAKETTTNNEHMAKIATLTDFLYNEFFLNNDEDYIGTTDFTCNYHNFENCENCLWGSSHDIRQVSCNQSVMSTSFTKEWSDDDTSHSSEEFMYVKGQVEDILTSTNEDDKHNDDDDDDTENRQIDNKGEENIDEIEEVVATWSNLSVQKSPFCENEEVDEEESNCEESAEEEESWKPSCWDQSLQPMRSSLKSPEKESSPEQQEQSIKNRKRVAFKIQRYHSVYEYPSEVVQLSPAYSEPHLWSNYLDDGIDYLAYANDMPTTLDGFNISSSSRPFHSNNSASALLHNTWPTESSDFSWSQVFQDSNELDEAIKETTNKDVPFKIEWPIRKNNGVLEEDDSGVCESSDSHSFGDLNYSKNSLKLPLPIELLSSSTSSEVSDFMSTDIVTKDLNAVKNEILNEESQLQPKNNLKISNIDDDESDKVIMMNDSILPTPLSGSIDSLSSHSASSNSSSPSFTTFGKENKIIKESDCNGKTSIIFIEDNRLNNVEAIDTRKMLGSSDDDSGFENVQIKCESN</sequence>
<feature type="chain" id="PRO_5039888514" evidence="3">
    <location>
        <begin position="20"/>
        <end position="1582"/>
    </location>
</feature>
<keyword evidence="5" id="KW-1185">Reference proteome</keyword>
<dbReference type="Proteomes" id="UP001107558">
    <property type="component" value="Chromosome 1"/>
</dbReference>
<keyword evidence="2" id="KW-1133">Transmembrane helix</keyword>
<keyword evidence="2" id="KW-0812">Transmembrane</keyword>
<protein>
    <submittedName>
        <fullName evidence="4">Uncharacterized protein</fullName>
    </submittedName>
</protein>
<gene>
    <name evidence="4" type="ORF">PVAND_011334</name>
</gene>